<name>A0A0S6UGT6_NEOTH</name>
<dbReference type="GO" id="GO:0004407">
    <property type="term" value="F:histone deacetylase activity"/>
    <property type="evidence" value="ECO:0007669"/>
    <property type="project" value="TreeGrafter"/>
</dbReference>
<reference evidence="3" key="1">
    <citation type="journal article" date="2014" name="Gene">
        <title>Genome-guided analysis of transformation efficiency and carbon dioxide assimilation by Moorella thermoacetica Y72.</title>
        <authorList>
            <person name="Tsukahara K."/>
            <person name="Kita A."/>
            <person name="Nakashimada Y."/>
            <person name="Hoshino T."/>
            <person name="Murakami K."/>
        </authorList>
    </citation>
    <scope>NUCLEOTIDE SEQUENCE [LARGE SCALE GENOMIC DNA]</scope>
    <source>
        <strain evidence="3">Y72</strain>
    </source>
</reference>
<sequence length="474" mass="53962">MRNNPLTWSPVFIQRAKTSESKSRLNPGSAPWREVSIMYKAKRRLGLVFFPAFDWAISPTHPEREERLLYTQDQVFEEGILDIEGIREYRPRLASTGDVERVHICVPDVQSRTTESHLIAAGGAIVAAEAVLKGEVDKAFAIIRPPGHHSFRIVHGARGFCNINMEAIMLEYIRRHYGPKRIAIVDTDCHHGDGSQDIYWHDKDTLYISLHQDGRTLFPGTGFLNEFGGPNAFGYTLNLPLPPDTGEEGFLYALEHFILPVLAEFKPDLVINSAGQDNHYTDPITNMRFSAQGYARLNDRLQPDIAVLEGGYSIEGALPYVNAGIILALAGLDYSRVREPDYTPEKVAQSPRVSEYIARLCDESYQAWQQRDTLREEYIRGKKEISRRRRIFYDTEGLMETQQETTRVCHDCGGVTWIDSRTDQGRHILAIFIPRDACPRCQEEGHALFESSQTIDYPDGVFLQDRLEDKLFKK</sequence>
<dbReference type="InterPro" id="IPR023696">
    <property type="entry name" value="Ureohydrolase_dom_sf"/>
</dbReference>
<dbReference type="EMBL" id="DF238840">
    <property type="protein sequence ID" value="GAF26726.1"/>
    <property type="molecule type" value="Genomic_DNA"/>
</dbReference>
<dbReference type="PANTHER" id="PTHR10625">
    <property type="entry name" value="HISTONE DEACETYLASE HDAC1-RELATED"/>
    <property type="match status" value="1"/>
</dbReference>
<dbReference type="AlphaFoldDB" id="A0A0S6UGT6"/>
<evidence type="ECO:0000256" key="1">
    <source>
        <dbReference type="ARBA" id="ARBA00005947"/>
    </source>
</evidence>
<dbReference type="GO" id="GO:0040029">
    <property type="term" value="P:epigenetic regulation of gene expression"/>
    <property type="evidence" value="ECO:0007669"/>
    <property type="project" value="TreeGrafter"/>
</dbReference>
<evidence type="ECO:0000313" key="3">
    <source>
        <dbReference type="EMBL" id="GAF26726.1"/>
    </source>
</evidence>
<gene>
    <name evidence="3" type="ORF">MTY_2066</name>
</gene>
<comment type="similarity">
    <text evidence="1">Belongs to the histone deacetylase family.</text>
</comment>
<dbReference type="PANTHER" id="PTHR10625:SF10">
    <property type="entry name" value="HISTONE DEACETYLASE HDAC1"/>
    <property type="match status" value="1"/>
</dbReference>
<protein>
    <submittedName>
        <fullName evidence="3">Deacetylases, including yeast histone deacetylase and acetoin utilization protein</fullName>
    </submittedName>
</protein>
<dbReference type="InterPro" id="IPR000286">
    <property type="entry name" value="HDACs"/>
</dbReference>
<dbReference type="CDD" id="cd09992">
    <property type="entry name" value="HDAC_classII"/>
    <property type="match status" value="1"/>
</dbReference>
<organism evidence="3">
    <name type="scientific">Moorella thermoacetica Y72</name>
    <dbReference type="NCBI Taxonomy" id="1325331"/>
    <lineage>
        <taxon>Bacteria</taxon>
        <taxon>Bacillati</taxon>
        <taxon>Bacillota</taxon>
        <taxon>Clostridia</taxon>
        <taxon>Neomoorellales</taxon>
        <taxon>Neomoorellaceae</taxon>
        <taxon>Neomoorella</taxon>
    </lineage>
</organism>
<dbReference type="Pfam" id="PF00850">
    <property type="entry name" value="Hist_deacetyl"/>
    <property type="match status" value="1"/>
</dbReference>
<dbReference type="SUPFAM" id="SSF52768">
    <property type="entry name" value="Arginase/deacetylase"/>
    <property type="match status" value="1"/>
</dbReference>
<proteinExistence type="inferred from homology"/>
<dbReference type="InterPro" id="IPR037138">
    <property type="entry name" value="His_deacetylse_dom_sf"/>
</dbReference>
<dbReference type="PRINTS" id="PR01270">
    <property type="entry name" value="HDASUPER"/>
</dbReference>
<dbReference type="Proteomes" id="UP000063718">
    <property type="component" value="Unassembled WGS sequence"/>
</dbReference>
<dbReference type="InterPro" id="IPR023801">
    <property type="entry name" value="His_deacetylse_dom"/>
</dbReference>
<feature type="domain" description="Histone deacetylase" evidence="2">
    <location>
        <begin position="110"/>
        <end position="315"/>
    </location>
</feature>
<evidence type="ECO:0000259" key="2">
    <source>
        <dbReference type="Pfam" id="PF00850"/>
    </source>
</evidence>
<dbReference type="Gene3D" id="3.40.800.20">
    <property type="entry name" value="Histone deacetylase domain"/>
    <property type="match status" value="1"/>
</dbReference>
<accession>A0A0S6UGT6</accession>